<gene>
    <name evidence="1" type="ORF">CAMGR0001_2289</name>
</gene>
<reference evidence="1 2" key="1">
    <citation type="submission" date="2009-07" db="EMBL/GenBank/DDBJ databases">
        <authorList>
            <person name="Madupu R."/>
            <person name="Sebastian Y."/>
            <person name="Durkin A.S."/>
            <person name="Torralba M."/>
            <person name="Methe B."/>
            <person name="Sutton G.G."/>
            <person name="Strausberg R.L."/>
            <person name="Nelson K.E."/>
        </authorList>
    </citation>
    <scope>NUCLEOTIDE SEQUENCE [LARGE SCALE GENOMIC DNA]</scope>
    <source>
        <strain evidence="1 2">RM3268</strain>
    </source>
</reference>
<sequence>MIIINKWLNFIKFIYKMRILNFIIRYSRLLRKHNEKLEY</sequence>
<keyword evidence="2" id="KW-1185">Reference proteome</keyword>
<organism evidence="1 2">
    <name type="scientific">Campylobacter gracilis RM3268</name>
    <dbReference type="NCBI Taxonomy" id="553220"/>
    <lineage>
        <taxon>Bacteria</taxon>
        <taxon>Pseudomonadati</taxon>
        <taxon>Campylobacterota</taxon>
        <taxon>Epsilonproteobacteria</taxon>
        <taxon>Campylobacterales</taxon>
        <taxon>Campylobacteraceae</taxon>
        <taxon>Campylobacter</taxon>
    </lineage>
</organism>
<proteinExistence type="predicted"/>
<comment type="caution">
    <text evidence="1">The sequence shown here is derived from an EMBL/GenBank/DDBJ whole genome shotgun (WGS) entry which is preliminary data.</text>
</comment>
<evidence type="ECO:0000313" key="1">
    <source>
        <dbReference type="EMBL" id="EEV17916.1"/>
    </source>
</evidence>
<evidence type="ECO:0000313" key="2">
    <source>
        <dbReference type="Proteomes" id="UP000005709"/>
    </source>
</evidence>
<dbReference type="Proteomes" id="UP000005709">
    <property type="component" value="Unassembled WGS sequence"/>
</dbReference>
<dbReference type="AlphaFoldDB" id="C8PH95"/>
<dbReference type="EMBL" id="ACYG01000022">
    <property type="protein sequence ID" value="EEV17916.1"/>
    <property type="molecule type" value="Genomic_DNA"/>
</dbReference>
<protein>
    <submittedName>
        <fullName evidence="1">Uncharacterized protein</fullName>
    </submittedName>
</protein>
<accession>C8PH95</accession>
<name>C8PH95_9BACT</name>